<keyword evidence="7" id="KW-0342">GTP-binding</keyword>
<dbReference type="InterPro" id="IPR000795">
    <property type="entry name" value="T_Tr_GTP-bd_dom"/>
</dbReference>
<accession>A0A2W1BXY5</accession>
<dbReference type="Proteomes" id="UP000249218">
    <property type="component" value="Unassembled WGS sequence"/>
</dbReference>
<dbReference type="SUPFAM" id="SSF52540">
    <property type="entry name" value="P-loop containing nucleoside triphosphate hydrolases"/>
    <property type="match status" value="1"/>
</dbReference>
<dbReference type="Pfam" id="PF03144">
    <property type="entry name" value="GTP_EFTU_D2"/>
    <property type="match status" value="1"/>
</dbReference>
<dbReference type="InterPro" id="IPR009000">
    <property type="entry name" value="Transl_B-barrel_sf"/>
</dbReference>
<proteinExistence type="inferred from homology"/>
<evidence type="ECO:0000256" key="1">
    <source>
        <dbReference type="ARBA" id="ARBA00004496"/>
    </source>
</evidence>
<keyword evidence="6" id="KW-0648">Protein biosynthesis</keyword>
<feature type="compositionally biased region" description="Polar residues" evidence="8">
    <location>
        <begin position="1"/>
        <end position="14"/>
    </location>
</feature>
<dbReference type="InterPro" id="IPR054696">
    <property type="entry name" value="GTP-eEF1A_C"/>
</dbReference>
<dbReference type="Pfam" id="PF00009">
    <property type="entry name" value="GTP_EFTU"/>
    <property type="match status" value="1"/>
</dbReference>
<keyword evidence="4" id="KW-0597">Phosphoprotein</keyword>
<evidence type="ECO:0000259" key="9">
    <source>
        <dbReference type="PROSITE" id="PS51722"/>
    </source>
</evidence>
<dbReference type="PRINTS" id="PR00315">
    <property type="entry name" value="ELONGATNFCT"/>
</dbReference>
<evidence type="ECO:0000313" key="10">
    <source>
        <dbReference type="EMBL" id="PZC78515.1"/>
    </source>
</evidence>
<dbReference type="FunFam" id="2.40.30.10:FF:000020">
    <property type="entry name" value="Translation elongation factor EF-1"/>
    <property type="match status" value="1"/>
</dbReference>
<gene>
    <name evidence="10" type="primary">HaOG202081</name>
    <name evidence="10" type="ORF">B5X24_HaOG202081</name>
</gene>
<reference evidence="10 11" key="1">
    <citation type="journal article" date="2017" name="BMC Biol.">
        <title>Genomic innovations, transcriptional plasticity and gene loss underlying the evolution and divergence of two highly polyphagous and invasive Helicoverpa pest species.</title>
        <authorList>
            <person name="Pearce S.L."/>
            <person name="Clarke D.F."/>
            <person name="East P.D."/>
            <person name="Elfekih S."/>
            <person name="Gordon K.H."/>
            <person name="Jermiin L.S."/>
            <person name="McGaughran A."/>
            <person name="Oakeshott J.G."/>
            <person name="Papanikolaou A."/>
            <person name="Perera O.P."/>
            <person name="Rane R.V."/>
            <person name="Richards S."/>
            <person name="Tay W.T."/>
            <person name="Walsh T.K."/>
            <person name="Anderson A."/>
            <person name="Anderson C.J."/>
            <person name="Asgari S."/>
            <person name="Board P.G."/>
            <person name="Bretschneider A."/>
            <person name="Campbell P.M."/>
            <person name="Chertemps T."/>
            <person name="Christeller J.T."/>
            <person name="Coppin C.W."/>
            <person name="Downes S.J."/>
            <person name="Duan G."/>
            <person name="Farnsworth C.A."/>
            <person name="Good R.T."/>
            <person name="Han L.B."/>
            <person name="Han Y.C."/>
            <person name="Hatje K."/>
            <person name="Horne I."/>
            <person name="Huang Y.P."/>
            <person name="Hughes D.S."/>
            <person name="Jacquin-Joly E."/>
            <person name="James W."/>
            <person name="Jhangiani S."/>
            <person name="Kollmar M."/>
            <person name="Kuwar S.S."/>
            <person name="Li S."/>
            <person name="Liu N.Y."/>
            <person name="Maibeche M.T."/>
            <person name="Miller J.R."/>
            <person name="Montagne N."/>
            <person name="Perry T."/>
            <person name="Qu J."/>
            <person name="Song S.V."/>
            <person name="Sutton G.G."/>
            <person name="Vogel H."/>
            <person name="Walenz B.P."/>
            <person name="Xu W."/>
            <person name="Zhang H.J."/>
            <person name="Zou Z."/>
            <person name="Batterham P."/>
            <person name="Edwards O.R."/>
            <person name="Feyereisen R."/>
            <person name="Gibbs R.A."/>
            <person name="Heckel D.G."/>
            <person name="McGrath A."/>
            <person name="Robin C."/>
            <person name="Scherer S.E."/>
            <person name="Worley K.C."/>
            <person name="Wu Y.D."/>
        </authorList>
    </citation>
    <scope>NUCLEOTIDE SEQUENCE [LARGE SCALE GENOMIC DNA]</scope>
    <source>
        <strain evidence="10">Harm_GR_Male_#8</strain>
        <tissue evidence="10">Whole organism</tissue>
    </source>
</reference>
<comment type="similarity">
    <text evidence="2">Belongs to the TRAFAC class translation factor GTPase superfamily. Classic translation factor GTPase family. EF-Tu/EF-1A subfamily.</text>
</comment>
<feature type="compositionally biased region" description="Polar residues" evidence="8">
    <location>
        <begin position="21"/>
        <end position="31"/>
    </location>
</feature>
<dbReference type="Pfam" id="PF22594">
    <property type="entry name" value="GTP-eEF1A_C"/>
    <property type="match status" value="1"/>
</dbReference>
<dbReference type="GO" id="GO:0005525">
    <property type="term" value="F:GTP binding"/>
    <property type="evidence" value="ECO:0007669"/>
    <property type="project" value="UniProtKB-KW"/>
</dbReference>
<evidence type="ECO:0000256" key="3">
    <source>
        <dbReference type="ARBA" id="ARBA00022490"/>
    </source>
</evidence>
<dbReference type="AlphaFoldDB" id="A0A2W1BXY5"/>
<dbReference type="Gene3D" id="2.40.30.10">
    <property type="entry name" value="Translation factors"/>
    <property type="match status" value="2"/>
</dbReference>
<dbReference type="InterPro" id="IPR027417">
    <property type="entry name" value="P-loop_NTPase"/>
</dbReference>
<name>A0A2W1BXY5_HELAM</name>
<keyword evidence="3" id="KW-0963">Cytoplasm</keyword>
<dbReference type="PROSITE" id="PS00301">
    <property type="entry name" value="G_TR_1"/>
    <property type="match status" value="1"/>
</dbReference>
<dbReference type="PROSITE" id="PS51722">
    <property type="entry name" value="G_TR_2"/>
    <property type="match status" value="1"/>
</dbReference>
<dbReference type="GO" id="GO:0006415">
    <property type="term" value="P:translational termination"/>
    <property type="evidence" value="ECO:0007669"/>
    <property type="project" value="UniProtKB-ARBA"/>
</dbReference>
<dbReference type="CDD" id="cd01883">
    <property type="entry name" value="EF1_alpha"/>
    <property type="match status" value="1"/>
</dbReference>
<dbReference type="Gene3D" id="3.40.50.300">
    <property type="entry name" value="P-loop containing nucleotide triphosphate hydrolases"/>
    <property type="match status" value="1"/>
</dbReference>
<evidence type="ECO:0000256" key="5">
    <source>
        <dbReference type="ARBA" id="ARBA00022741"/>
    </source>
</evidence>
<keyword evidence="5" id="KW-0547">Nucleotide-binding</keyword>
<evidence type="ECO:0000256" key="7">
    <source>
        <dbReference type="ARBA" id="ARBA00023134"/>
    </source>
</evidence>
<dbReference type="InterPro" id="IPR050100">
    <property type="entry name" value="TRAFAC_GTPase_members"/>
</dbReference>
<comment type="subcellular location">
    <subcellularLocation>
        <location evidence="1">Cytoplasm</location>
    </subcellularLocation>
</comment>
<feature type="domain" description="Tr-type G" evidence="9">
    <location>
        <begin position="297"/>
        <end position="523"/>
    </location>
</feature>
<dbReference type="FunFam" id="3.40.50.300:FF:000270">
    <property type="entry name" value="Eukaryotic peptide chain release factor GTP-binding subunit ERF3A"/>
    <property type="match status" value="1"/>
</dbReference>
<dbReference type="PANTHER" id="PTHR23115">
    <property type="entry name" value="TRANSLATION FACTOR"/>
    <property type="match status" value="1"/>
</dbReference>
<dbReference type="CDD" id="cd03704">
    <property type="entry name" value="eRF3_C_III"/>
    <property type="match status" value="1"/>
</dbReference>
<evidence type="ECO:0000313" key="11">
    <source>
        <dbReference type="Proteomes" id="UP000249218"/>
    </source>
</evidence>
<evidence type="ECO:0000256" key="4">
    <source>
        <dbReference type="ARBA" id="ARBA00022553"/>
    </source>
</evidence>
<dbReference type="EMBL" id="KZ149901">
    <property type="protein sequence ID" value="PZC78515.1"/>
    <property type="molecule type" value="Genomic_DNA"/>
</dbReference>
<dbReference type="CDD" id="cd04089">
    <property type="entry name" value="eRF3_II"/>
    <property type="match status" value="1"/>
</dbReference>
<protein>
    <recommendedName>
        <fullName evidence="9">Tr-type G domain-containing protein</fullName>
    </recommendedName>
</protein>
<dbReference type="FunFam" id="2.40.30.10:FF:000017">
    <property type="entry name" value="Eukaryotic peptide chain release factor GTP-binding subunit"/>
    <property type="match status" value="1"/>
</dbReference>
<organism evidence="10 11">
    <name type="scientific">Helicoverpa armigera</name>
    <name type="common">Cotton bollworm</name>
    <name type="synonym">Heliothis armigera</name>
    <dbReference type="NCBI Taxonomy" id="29058"/>
    <lineage>
        <taxon>Eukaryota</taxon>
        <taxon>Metazoa</taxon>
        <taxon>Ecdysozoa</taxon>
        <taxon>Arthropoda</taxon>
        <taxon>Hexapoda</taxon>
        <taxon>Insecta</taxon>
        <taxon>Pterygota</taxon>
        <taxon>Neoptera</taxon>
        <taxon>Endopterygota</taxon>
        <taxon>Lepidoptera</taxon>
        <taxon>Glossata</taxon>
        <taxon>Ditrysia</taxon>
        <taxon>Noctuoidea</taxon>
        <taxon>Noctuidae</taxon>
        <taxon>Heliothinae</taxon>
        <taxon>Helicoverpa</taxon>
    </lineage>
</organism>
<keyword evidence="11" id="KW-1185">Reference proteome</keyword>
<sequence>MSNNPEAQPATSPDPQEEMDTNNIQENNNSGSLTEITANMSKLNVNAFVFVPSSDAQKLELQLQAAKLHYLHYQELMPVGLDISLDLQGNPYVCYQDSVEMDENSYGEIAMAAPQFDGPPPPLPPPDRNTDYEMFAMETDLLYPKAFGGSNPSFDTNLSASQDPPLLPAIYGPSVSTAYFYEPPKDDTLYCYFPYAENLHFSGNYQNPIMPPTLLEDIPMPTAPKPASTLTQILSISDPSSPAVYQNWEPFGTNNTQTPEMIHEIKPNKIENQEDCEVSKRTNKKRRARNVDNCSKKEHVNLVFIGHVDAGKSTLGGQIMSLTGMINHRTLDKLEREAREKSRESWYLSWALDTNQEERDRGKTVEVGRAYFETEKKHFTILDAPGHKSFVPNMIGGAAQADFAVLVISARKGEFETGFDRGGQTREHAMLAKSSGVKHLIAVVNKMDDPTVNWDEKRYNECRDKILPYLKRLGYIPGRDLSFLPVSGQTGQGILDQVPEDICKWYRGPSFIQLLDELPAISRKMDGPFIMPVADKFKDMGTVLMGKVEAGVIRVGSALLLMPNKVQVIVDQMWSDDLEVTTIAPGENVKIKVKGIEEEEISSGFVLCDINNPIPIVKVFDAQVVVLEHKSIICAGYSAVMHIHSAHEEVTVISLICLVDKKTGQKSTTRPRYIKQEQIAVMRLECAEIVCACLFKEFAQMGRFTLRDENKTIAIGKILKIIG</sequence>
<dbReference type="GO" id="GO:0005737">
    <property type="term" value="C:cytoplasm"/>
    <property type="evidence" value="ECO:0007669"/>
    <property type="project" value="UniProtKB-SubCell"/>
</dbReference>
<dbReference type="OrthoDB" id="342024at2759"/>
<dbReference type="InterPro" id="IPR031157">
    <property type="entry name" value="G_TR_CS"/>
</dbReference>
<dbReference type="InterPro" id="IPR004161">
    <property type="entry name" value="EFTu-like_2"/>
</dbReference>
<dbReference type="SUPFAM" id="SSF50447">
    <property type="entry name" value="Translation proteins"/>
    <property type="match status" value="1"/>
</dbReference>
<feature type="region of interest" description="Disordered" evidence="8">
    <location>
        <begin position="1"/>
        <end position="31"/>
    </location>
</feature>
<evidence type="ECO:0000256" key="2">
    <source>
        <dbReference type="ARBA" id="ARBA00007249"/>
    </source>
</evidence>
<evidence type="ECO:0000256" key="8">
    <source>
        <dbReference type="SAM" id="MobiDB-lite"/>
    </source>
</evidence>
<dbReference type="SUPFAM" id="SSF50465">
    <property type="entry name" value="EF-Tu/eEF-1alpha/eIF2-gamma C-terminal domain"/>
    <property type="match status" value="1"/>
</dbReference>
<dbReference type="GO" id="GO:0003924">
    <property type="term" value="F:GTPase activity"/>
    <property type="evidence" value="ECO:0007669"/>
    <property type="project" value="InterPro"/>
</dbReference>
<evidence type="ECO:0000256" key="6">
    <source>
        <dbReference type="ARBA" id="ARBA00022917"/>
    </source>
</evidence>
<dbReference type="InterPro" id="IPR009001">
    <property type="entry name" value="Transl_elong_EF1A/Init_IF2_C"/>
</dbReference>